<dbReference type="AlphaFoldDB" id="A0A9W6JJ13"/>
<organism evidence="2 3">
    <name type="scientific">Methylopila jiangsuensis</name>
    <dbReference type="NCBI Taxonomy" id="586230"/>
    <lineage>
        <taxon>Bacteria</taxon>
        <taxon>Pseudomonadati</taxon>
        <taxon>Pseudomonadota</taxon>
        <taxon>Alphaproteobacteria</taxon>
        <taxon>Hyphomicrobiales</taxon>
        <taxon>Methylopilaceae</taxon>
        <taxon>Methylopila</taxon>
    </lineage>
</organism>
<evidence type="ECO:0000256" key="1">
    <source>
        <dbReference type="SAM" id="Phobius"/>
    </source>
</evidence>
<keyword evidence="3" id="KW-1185">Reference proteome</keyword>
<reference evidence="2" key="1">
    <citation type="journal article" date="2014" name="Int. J. Syst. Evol. Microbiol.">
        <title>Complete genome sequence of Corynebacterium casei LMG S-19264T (=DSM 44701T), isolated from a smear-ripened cheese.</title>
        <authorList>
            <consortium name="US DOE Joint Genome Institute (JGI-PGF)"/>
            <person name="Walter F."/>
            <person name="Albersmeier A."/>
            <person name="Kalinowski J."/>
            <person name="Ruckert C."/>
        </authorList>
    </citation>
    <scope>NUCLEOTIDE SEQUENCE</scope>
    <source>
        <strain evidence="2">VKM B-2555</strain>
    </source>
</reference>
<dbReference type="EMBL" id="BSFK01000007">
    <property type="protein sequence ID" value="GLK76433.1"/>
    <property type="molecule type" value="Genomic_DNA"/>
</dbReference>
<keyword evidence="1" id="KW-0472">Membrane</keyword>
<proteinExistence type="predicted"/>
<protein>
    <submittedName>
        <fullName evidence="2">Uncharacterized protein</fullName>
    </submittedName>
</protein>
<comment type="caution">
    <text evidence="2">The sequence shown here is derived from an EMBL/GenBank/DDBJ whole genome shotgun (WGS) entry which is preliminary data.</text>
</comment>
<keyword evidence="1" id="KW-0812">Transmembrane</keyword>
<reference evidence="2" key="2">
    <citation type="submission" date="2023-01" db="EMBL/GenBank/DDBJ databases">
        <authorList>
            <person name="Sun Q."/>
            <person name="Evtushenko L."/>
        </authorList>
    </citation>
    <scope>NUCLEOTIDE SEQUENCE</scope>
    <source>
        <strain evidence="2">VKM B-2555</strain>
    </source>
</reference>
<accession>A0A9W6JJ13</accession>
<name>A0A9W6JJ13_9HYPH</name>
<feature type="transmembrane region" description="Helical" evidence="1">
    <location>
        <begin position="36"/>
        <end position="57"/>
    </location>
</feature>
<keyword evidence="1" id="KW-1133">Transmembrane helix</keyword>
<evidence type="ECO:0000313" key="2">
    <source>
        <dbReference type="EMBL" id="GLK76433.1"/>
    </source>
</evidence>
<sequence length="58" mass="6344">MTDHTHQYAPPPGTKTEVLEPVEAKQATNKPRNMPMVLSLSLAGAVIALGVIWMLFLK</sequence>
<dbReference type="RefSeq" id="WP_271204307.1">
    <property type="nucleotide sequence ID" value="NZ_BSFK01000007.1"/>
</dbReference>
<dbReference type="Proteomes" id="UP001143364">
    <property type="component" value="Unassembled WGS sequence"/>
</dbReference>
<evidence type="ECO:0000313" key="3">
    <source>
        <dbReference type="Proteomes" id="UP001143364"/>
    </source>
</evidence>
<gene>
    <name evidence="2" type="ORF">GCM10008171_16870</name>
</gene>